<dbReference type="PANTHER" id="PTHR32226">
    <property type="entry name" value="TELO2-INTERACTING PROTEIN 2"/>
    <property type="match status" value="1"/>
</dbReference>
<dbReference type="GO" id="GO:0005829">
    <property type="term" value="C:cytosol"/>
    <property type="evidence" value="ECO:0007669"/>
    <property type="project" value="TreeGrafter"/>
</dbReference>
<organism evidence="4 5">
    <name type="scientific">Thyridium curvatum</name>
    <dbReference type="NCBI Taxonomy" id="1093900"/>
    <lineage>
        <taxon>Eukaryota</taxon>
        <taxon>Fungi</taxon>
        <taxon>Dikarya</taxon>
        <taxon>Ascomycota</taxon>
        <taxon>Pezizomycotina</taxon>
        <taxon>Sordariomycetes</taxon>
        <taxon>Sordariomycetidae</taxon>
        <taxon>Thyridiales</taxon>
        <taxon>Thyridiaceae</taxon>
        <taxon>Thyridium</taxon>
    </lineage>
</organism>
<evidence type="ECO:0000313" key="5">
    <source>
        <dbReference type="Proteomes" id="UP000319257"/>
    </source>
</evidence>
<gene>
    <name evidence="4" type="ORF">E0L32_004880</name>
</gene>
<feature type="repeat" description="HEAT" evidence="2">
    <location>
        <begin position="242"/>
        <end position="280"/>
    </location>
</feature>
<proteinExistence type="inferred from homology"/>
<dbReference type="SUPFAM" id="SSF48371">
    <property type="entry name" value="ARM repeat"/>
    <property type="match status" value="1"/>
</dbReference>
<reference evidence="4 5" key="1">
    <citation type="submission" date="2019-06" db="EMBL/GenBank/DDBJ databases">
        <title>Draft genome sequence of the filamentous fungus Phialemoniopsis curvata isolated from diesel fuel.</title>
        <authorList>
            <person name="Varaljay V.A."/>
            <person name="Lyon W.J."/>
            <person name="Crouch A.L."/>
            <person name="Drake C.E."/>
            <person name="Hollomon J.M."/>
            <person name="Nadeau L.J."/>
            <person name="Nunn H.S."/>
            <person name="Stevenson B.S."/>
            <person name="Bojanowski C.L."/>
            <person name="Crookes-Goodson W.J."/>
        </authorList>
    </citation>
    <scope>NUCLEOTIDE SEQUENCE [LARGE SCALE GENOMIC DNA]</scope>
    <source>
        <strain evidence="4 5">D216</strain>
    </source>
</reference>
<dbReference type="PANTHER" id="PTHR32226:SF2">
    <property type="entry name" value="TELO2-INTERACTING PROTEIN 2"/>
    <property type="match status" value="1"/>
</dbReference>
<evidence type="ECO:0000313" key="4">
    <source>
        <dbReference type="EMBL" id="TPX15050.1"/>
    </source>
</evidence>
<evidence type="ECO:0000256" key="1">
    <source>
        <dbReference type="ARBA" id="ARBA00034736"/>
    </source>
</evidence>
<comment type="similarity">
    <text evidence="1">Belongs to the TTI2 family.</text>
</comment>
<dbReference type="InParanoid" id="A0A507BEU1"/>
<evidence type="ECO:0000256" key="3">
    <source>
        <dbReference type="SAM" id="MobiDB-lite"/>
    </source>
</evidence>
<keyword evidence="5" id="KW-1185">Reference proteome</keyword>
<name>A0A507BEU1_9PEZI</name>
<dbReference type="EMBL" id="SKBQ01000024">
    <property type="protein sequence ID" value="TPX15050.1"/>
    <property type="molecule type" value="Genomic_DNA"/>
</dbReference>
<dbReference type="Pfam" id="PF10521">
    <property type="entry name" value="Tti2"/>
    <property type="match status" value="1"/>
</dbReference>
<dbReference type="InterPro" id="IPR016024">
    <property type="entry name" value="ARM-type_fold"/>
</dbReference>
<dbReference type="Proteomes" id="UP000319257">
    <property type="component" value="Unassembled WGS sequence"/>
</dbReference>
<dbReference type="GO" id="GO:0110078">
    <property type="term" value="C:TTT Hsp90 cochaperone complex"/>
    <property type="evidence" value="ECO:0007669"/>
    <property type="project" value="InterPro"/>
</dbReference>
<protein>
    <recommendedName>
        <fullName evidence="6">ARM repeat superfamily protein</fullName>
    </recommendedName>
</protein>
<dbReference type="GO" id="GO:0005634">
    <property type="term" value="C:nucleus"/>
    <property type="evidence" value="ECO:0007669"/>
    <property type="project" value="TreeGrafter"/>
</dbReference>
<dbReference type="PROSITE" id="PS50077">
    <property type="entry name" value="HEAT_REPEAT"/>
    <property type="match status" value="1"/>
</dbReference>
<dbReference type="AlphaFoldDB" id="A0A507BEU1"/>
<feature type="compositionally biased region" description="Basic and acidic residues" evidence="3">
    <location>
        <begin position="482"/>
        <end position="491"/>
    </location>
</feature>
<evidence type="ECO:0000256" key="2">
    <source>
        <dbReference type="PROSITE-ProRule" id="PRU00103"/>
    </source>
</evidence>
<dbReference type="InterPro" id="IPR018870">
    <property type="entry name" value="Tti2"/>
</dbReference>
<evidence type="ECO:0008006" key="6">
    <source>
        <dbReference type="Google" id="ProtNLM"/>
    </source>
</evidence>
<comment type="caution">
    <text evidence="4">The sequence shown here is derived from an EMBL/GenBank/DDBJ whole genome shotgun (WGS) entry which is preliminary data.</text>
</comment>
<dbReference type="RefSeq" id="XP_030996761.1">
    <property type="nucleotide sequence ID" value="XM_031139339.1"/>
</dbReference>
<sequence>MGNDDRKNDLSGTKTWREVASKLPASAGPANIDLLRPLKERLDRNDLVEASLEEKDRAQEAICNFASRCITPCLVEGDHDEDVDEEQARQSLIESCQRASEDSLSILTEATSSWQVKMRDDDLITIIAFTDAHQPWSSEAAAAEALKIADSQFAVRSRDSFVVDGILQNYLRPLFSKSRPATVTASGRKAEFPEEADPHQGLENETRKIKPWKYGDLRATSVFAWAVASASNDLVSKHWPLFIPVLLTLLDDPSTPVRVQGLQALHGFLTKLPPKILQETGLHTVFEEAVMPTLMFLPSITPEEESLQMLPLAYAALLDLIQCSKDATSKNKLFDRILREGVFAGYFHAKDHVKIVQALLVQTKSVVTAMGLQAVKHLKVRPASCREICRAIQLTLGIYIGPHTDAFRSDDGPVRTGSSKQARCCKRNPASHPHHVLAKVDAGSLAERDPQDPRPLLDQCPRERSCSTATTADPGWPGPHCQHADRHHEGR</sequence>
<dbReference type="InterPro" id="IPR021133">
    <property type="entry name" value="HEAT_type_2"/>
</dbReference>
<dbReference type="STRING" id="1093900.A0A507BEU1"/>
<accession>A0A507BEU1</accession>
<dbReference type="GeneID" id="41972327"/>
<feature type="region of interest" description="Disordered" evidence="3">
    <location>
        <begin position="442"/>
        <end position="491"/>
    </location>
</feature>
<dbReference type="OrthoDB" id="6417021at2759"/>